<keyword evidence="2" id="KW-0732">Signal</keyword>
<accession>C8C3Y6</accession>
<feature type="compositionally biased region" description="Pro residues" evidence="1">
    <location>
        <begin position="127"/>
        <end position="141"/>
    </location>
</feature>
<feature type="region of interest" description="Disordered" evidence="1">
    <location>
        <begin position="121"/>
        <end position="186"/>
    </location>
</feature>
<proteinExistence type="evidence at transcript level"/>
<organism evidence="3">
    <name type="scientific">Coccidioides posadasii</name>
    <name type="common">Valley fever fungus</name>
    <dbReference type="NCBI Taxonomy" id="199306"/>
    <lineage>
        <taxon>Eukaryota</taxon>
        <taxon>Fungi</taxon>
        <taxon>Dikarya</taxon>
        <taxon>Ascomycota</taxon>
        <taxon>Pezizomycotina</taxon>
        <taxon>Eurotiomycetes</taxon>
        <taxon>Eurotiomycetidae</taxon>
        <taxon>Onygenales</taxon>
        <taxon>Onygenaceae</taxon>
        <taxon>Coccidioides</taxon>
    </lineage>
</organism>
<gene>
    <name evidence="3" type="primary">PRP6</name>
</gene>
<dbReference type="AlphaFoldDB" id="C8C3Y6"/>
<feature type="chain" id="PRO_5002988672" evidence="2">
    <location>
        <begin position="19"/>
        <end position="221"/>
    </location>
</feature>
<dbReference type="VEuPathDB" id="FungiDB:CPC735_041660"/>
<protein>
    <submittedName>
        <fullName evidence="3">Proline-rich protein 6</fullName>
    </submittedName>
</protein>
<sequence>MRLRSFLLSIALIDGILAGSWVKVEPFHTKALRARRGQKDGSFTPGTSPGTGGSCGDAFGAGFTECATSGVCYSPDEGDTCCSEGYPCPAGSFCLAAGKCCPDGLSPEECAAKLSVTLSLTKQPQPSQQPPATNTPPPPANPSSAKPPVVTTHVCPSGPHPPYPTGSPNATIPGSGNPNRPSDHRNSLALPARRMAYRVPSPLSLCLGLFGISCETVCIML</sequence>
<dbReference type="VEuPathDB" id="FungiDB:CPAG_05682"/>
<feature type="compositionally biased region" description="Polar residues" evidence="1">
    <location>
        <begin position="166"/>
        <end position="180"/>
    </location>
</feature>
<feature type="signal peptide" evidence="2">
    <location>
        <begin position="1"/>
        <end position="18"/>
    </location>
</feature>
<evidence type="ECO:0000313" key="3">
    <source>
        <dbReference type="EMBL" id="ACU44646.1"/>
    </source>
</evidence>
<reference evidence="3" key="1">
    <citation type="submission" date="2009-07" db="EMBL/GenBank/DDBJ databases">
        <authorList>
            <person name="McMahan C.R."/>
            <person name="Hung C.Y."/>
            <person name="Cole G.T."/>
        </authorList>
    </citation>
    <scope>NUCLEOTIDE SEQUENCE</scope>
    <source>
        <strain evidence="3">C735</strain>
    </source>
</reference>
<evidence type="ECO:0000256" key="2">
    <source>
        <dbReference type="SAM" id="SignalP"/>
    </source>
</evidence>
<dbReference type="VEuPathDB" id="FungiDB:CPSG_09884"/>
<name>C8C3Y6_COCPO</name>
<evidence type="ECO:0000256" key="1">
    <source>
        <dbReference type="SAM" id="MobiDB-lite"/>
    </source>
</evidence>
<dbReference type="EMBL" id="GQ365653">
    <property type="protein sequence ID" value="ACU44646.1"/>
    <property type="molecule type" value="mRNA"/>
</dbReference>
<dbReference type="VEuPathDB" id="FungiDB:D8B26_004181"/>